<dbReference type="PANTHER" id="PTHR46148">
    <property type="entry name" value="CHROMO DOMAIN-CONTAINING PROTEIN"/>
    <property type="match status" value="1"/>
</dbReference>
<evidence type="ECO:0000259" key="1">
    <source>
        <dbReference type="Pfam" id="PF24626"/>
    </source>
</evidence>
<accession>A0A1U8P814</accession>
<evidence type="ECO:0000313" key="3">
    <source>
        <dbReference type="RefSeq" id="XP_016747346.1"/>
    </source>
</evidence>
<dbReference type="RefSeq" id="XP_016747346.1">
    <property type="nucleotide sequence ID" value="XM_016891857.1"/>
</dbReference>
<dbReference type="KEGG" id="ghi:107956117"/>
<dbReference type="PANTHER" id="PTHR46148:SF44">
    <property type="entry name" value="GAG-POL POLYPROTEIN"/>
    <property type="match status" value="1"/>
</dbReference>
<keyword evidence="2" id="KW-1185">Reference proteome</keyword>
<dbReference type="Proteomes" id="UP000818029">
    <property type="component" value="Chromosome D07"/>
</dbReference>
<name>A0A1U8P814_GOSHI</name>
<sequence length="137" mass="16356">MHPGGNKMHRDLCELYWLSSLKCEVTSDRQKCYTDLKRRDIEYTIGNFVFLKVSLWNKVLRFDCKGKLSPRFIGPYQILKRLEPIEVRLDLTFDEESVQVLDRDIKVQWRKSIPLVKVLWQNHGTKEATWESEDLVR</sequence>
<organism evidence="2 3">
    <name type="scientific">Gossypium hirsutum</name>
    <name type="common">Upland cotton</name>
    <name type="synonym">Gossypium mexicanum</name>
    <dbReference type="NCBI Taxonomy" id="3635"/>
    <lineage>
        <taxon>Eukaryota</taxon>
        <taxon>Viridiplantae</taxon>
        <taxon>Streptophyta</taxon>
        <taxon>Embryophyta</taxon>
        <taxon>Tracheophyta</taxon>
        <taxon>Spermatophyta</taxon>
        <taxon>Magnoliopsida</taxon>
        <taxon>eudicotyledons</taxon>
        <taxon>Gunneridae</taxon>
        <taxon>Pentapetalae</taxon>
        <taxon>rosids</taxon>
        <taxon>malvids</taxon>
        <taxon>Malvales</taxon>
        <taxon>Malvaceae</taxon>
        <taxon>Malvoideae</taxon>
        <taxon>Gossypium</taxon>
    </lineage>
</organism>
<dbReference type="InterPro" id="IPR056924">
    <property type="entry name" value="SH3_Tf2-1"/>
</dbReference>
<gene>
    <name evidence="3" type="primary">LOC107956117</name>
</gene>
<reference evidence="2" key="1">
    <citation type="journal article" date="2020" name="Nat. Genet.">
        <title>Genomic diversifications of five Gossypium allopolyploid species and their impact on cotton improvement.</title>
        <authorList>
            <person name="Chen Z.J."/>
            <person name="Sreedasyam A."/>
            <person name="Ando A."/>
            <person name="Song Q."/>
            <person name="De Santiago L.M."/>
            <person name="Hulse-Kemp A.M."/>
            <person name="Ding M."/>
            <person name="Ye W."/>
            <person name="Kirkbride R.C."/>
            <person name="Jenkins J."/>
            <person name="Plott C."/>
            <person name="Lovell J."/>
            <person name="Lin Y.M."/>
            <person name="Vaughn R."/>
            <person name="Liu B."/>
            <person name="Simpson S."/>
            <person name="Scheffler B.E."/>
            <person name="Wen L."/>
            <person name="Saski C.A."/>
            <person name="Grover C.E."/>
            <person name="Hu G."/>
            <person name="Conover J.L."/>
            <person name="Carlson J.W."/>
            <person name="Shu S."/>
            <person name="Boston L.B."/>
            <person name="Williams M."/>
            <person name="Peterson D.G."/>
            <person name="McGee K."/>
            <person name="Jones D.C."/>
            <person name="Wendel J.F."/>
            <person name="Stelly D.M."/>
            <person name="Grimwood J."/>
            <person name="Schmutz J."/>
        </authorList>
    </citation>
    <scope>NUCLEOTIDE SEQUENCE [LARGE SCALE GENOMIC DNA]</scope>
    <source>
        <strain evidence="2">cv. TM-1</strain>
    </source>
</reference>
<protein>
    <recommendedName>
        <fullName evidence="1">Tf2-1-like SH3-like domain-containing protein</fullName>
    </recommendedName>
</protein>
<dbReference type="PaxDb" id="3635-A0A1U8P814"/>
<proteinExistence type="predicted"/>
<reference evidence="3" key="2">
    <citation type="submission" date="2025-08" db="UniProtKB">
        <authorList>
            <consortium name="RefSeq"/>
        </authorList>
    </citation>
    <scope>IDENTIFICATION</scope>
</reference>
<dbReference type="GeneID" id="107956117"/>
<dbReference type="AlphaFoldDB" id="A0A1U8P814"/>
<dbReference type="Pfam" id="PF24626">
    <property type="entry name" value="SH3_Tf2-1"/>
    <property type="match status" value="1"/>
</dbReference>
<feature type="domain" description="Tf2-1-like SH3-like" evidence="1">
    <location>
        <begin position="46"/>
        <end position="92"/>
    </location>
</feature>
<evidence type="ECO:0000313" key="2">
    <source>
        <dbReference type="Proteomes" id="UP000818029"/>
    </source>
</evidence>